<dbReference type="PANTHER" id="PTHR33169:SF14">
    <property type="entry name" value="TRANSCRIPTIONAL REGULATOR RV3488"/>
    <property type="match status" value="1"/>
</dbReference>
<accession>A0ABT3E7E0</accession>
<name>A0ABT3E7E0_9LACO</name>
<reference evidence="2 3" key="1">
    <citation type="submission" date="2022-10" db="EMBL/GenBank/DDBJ databases">
        <title>Weissella fermenti sp. nov., isolated from fermented cabbage.</title>
        <authorList>
            <person name="Lee J.K."/>
            <person name="Baek J.H."/>
            <person name="Choi D.G."/>
            <person name="Kim J.M."/>
            <person name="Jeon C.O."/>
        </authorList>
    </citation>
    <scope>NUCLEOTIDE SEQUENCE [LARGE SCALE GENOMIC DNA]</scope>
    <source>
        <strain evidence="2 3">KACC 18534</strain>
    </source>
</reference>
<dbReference type="InterPro" id="IPR052509">
    <property type="entry name" value="Metal_resp_DNA-bind_regulator"/>
</dbReference>
<dbReference type="PANTHER" id="PTHR33169">
    <property type="entry name" value="PADR-FAMILY TRANSCRIPTIONAL REGULATOR"/>
    <property type="match status" value="1"/>
</dbReference>
<dbReference type="Pfam" id="PF03551">
    <property type="entry name" value="PadR"/>
    <property type="match status" value="1"/>
</dbReference>
<dbReference type="SUPFAM" id="SSF46785">
    <property type="entry name" value="Winged helix' DNA-binding domain"/>
    <property type="match status" value="1"/>
</dbReference>
<dbReference type="InterPro" id="IPR005149">
    <property type="entry name" value="Tscrpt_reg_PadR_N"/>
</dbReference>
<evidence type="ECO:0000313" key="3">
    <source>
        <dbReference type="Proteomes" id="UP001526225"/>
    </source>
</evidence>
<sequence>MDIQVPTVVLDGTVLAILAKEDTYGYVITKTMQEHMNVSESTMYPVLRRLKKNNYLINYDEPYEGRIRRYYQITEEGRAHLAEIKTAWTSFRASVNTLLLEDEQND</sequence>
<dbReference type="RefSeq" id="WP_213408576.1">
    <property type="nucleotide sequence ID" value="NZ_CP074441.1"/>
</dbReference>
<keyword evidence="3" id="KW-1185">Reference proteome</keyword>
<gene>
    <name evidence="2" type="ORF">OIT44_07265</name>
</gene>
<feature type="domain" description="Transcription regulator PadR N-terminal" evidence="1">
    <location>
        <begin position="14"/>
        <end position="83"/>
    </location>
</feature>
<evidence type="ECO:0000313" key="2">
    <source>
        <dbReference type="EMBL" id="MCW0953848.1"/>
    </source>
</evidence>
<dbReference type="Gene3D" id="1.10.10.10">
    <property type="entry name" value="Winged helix-like DNA-binding domain superfamily/Winged helix DNA-binding domain"/>
    <property type="match status" value="1"/>
</dbReference>
<dbReference type="Proteomes" id="UP001526225">
    <property type="component" value="Unassembled WGS sequence"/>
</dbReference>
<proteinExistence type="predicted"/>
<dbReference type="InterPro" id="IPR036388">
    <property type="entry name" value="WH-like_DNA-bd_sf"/>
</dbReference>
<protein>
    <submittedName>
        <fullName evidence="2">PadR family transcriptional regulator</fullName>
    </submittedName>
</protein>
<organism evidence="2 3">
    <name type="scientific">Weissella ceti</name>
    <dbReference type="NCBI Taxonomy" id="759620"/>
    <lineage>
        <taxon>Bacteria</taxon>
        <taxon>Bacillati</taxon>
        <taxon>Bacillota</taxon>
        <taxon>Bacilli</taxon>
        <taxon>Lactobacillales</taxon>
        <taxon>Lactobacillaceae</taxon>
        <taxon>Weissella</taxon>
    </lineage>
</organism>
<dbReference type="EMBL" id="JAOZFE010000012">
    <property type="protein sequence ID" value="MCW0953848.1"/>
    <property type="molecule type" value="Genomic_DNA"/>
</dbReference>
<evidence type="ECO:0000259" key="1">
    <source>
        <dbReference type="Pfam" id="PF03551"/>
    </source>
</evidence>
<dbReference type="InterPro" id="IPR036390">
    <property type="entry name" value="WH_DNA-bd_sf"/>
</dbReference>
<comment type="caution">
    <text evidence="2">The sequence shown here is derived from an EMBL/GenBank/DDBJ whole genome shotgun (WGS) entry which is preliminary data.</text>
</comment>